<protein>
    <submittedName>
        <fullName evidence="1">Uncharacterized protein</fullName>
    </submittedName>
</protein>
<comment type="caution">
    <text evidence="1">The sequence shown here is derived from an EMBL/GenBank/DDBJ whole genome shotgun (WGS) entry which is preliminary data.</text>
</comment>
<evidence type="ECO:0000313" key="1">
    <source>
        <dbReference type="EMBL" id="PRP83747.1"/>
    </source>
</evidence>
<dbReference type="Proteomes" id="UP000241769">
    <property type="component" value="Unassembled WGS sequence"/>
</dbReference>
<proteinExistence type="predicted"/>
<evidence type="ECO:0000313" key="2">
    <source>
        <dbReference type="Proteomes" id="UP000241769"/>
    </source>
</evidence>
<accession>A0A2P6NII3</accession>
<organism evidence="1 2">
    <name type="scientific">Planoprotostelium fungivorum</name>
    <dbReference type="NCBI Taxonomy" id="1890364"/>
    <lineage>
        <taxon>Eukaryota</taxon>
        <taxon>Amoebozoa</taxon>
        <taxon>Evosea</taxon>
        <taxon>Variosea</taxon>
        <taxon>Cavosteliida</taxon>
        <taxon>Cavosteliaceae</taxon>
        <taxon>Planoprotostelium</taxon>
    </lineage>
</organism>
<sequence>MLDNLTQCDHKVKLFRSTIFTAINIQTRRRMTTHKVLESHAIQDIILQFLFHFDPNRVYPIYPAHCQCGIKYESIRLSREDLRLRMEKKQREEQKRSVESVDKLRAWKAIRLSSRRLRQVADKMYSFETLHFVDAVLNNNLPAFKFFMTRPEIQVQEGLMFASWKGNIQMLGLLVADERVVVKRSKSSNFDAFGVAASNEATSILRSVPDRQSHEGGFSCRDTRVEREKILLDWMEHLQRSRMEGKDNRRKRNHSDV</sequence>
<dbReference type="AlphaFoldDB" id="A0A2P6NII3"/>
<dbReference type="EMBL" id="MDYQ01000077">
    <property type="protein sequence ID" value="PRP83747.1"/>
    <property type="molecule type" value="Genomic_DNA"/>
</dbReference>
<gene>
    <name evidence="1" type="ORF">PROFUN_09079</name>
</gene>
<name>A0A2P6NII3_9EUKA</name>
<keyword evidence="2" id="KW-1185">Reference proteome</keyword>
<reference evidence="1 2" key="1">
    <citation type="journal article" date="2018" name="Genome Biol. Evol.">
        <title>Multiple Roots of Fruiting Body Formation in Amoebozoa.</title>
        <authorList>
            <person name="Hillmann F."/>
            <person name="Forbes G."/>
            <person name="Novohradska S."/>
            <person name="Ferling I."/>
            <person name="Riege K."/>
            <person name="Groth M."/>
            <person name="Westermann M."/>
            <person name="Marz M."/>
            <person name="Spaller T."/>
            <person name="Winckler T."/>
            <person name="Schaap P."/>
            <person name="Glockner G."/>
        </authorList>
    </citation>
    <scope>NUCLEOTIDE SEQUENCE [LARGE SCALE GENOMIC DNA]</scope>
    <source>
        <strain evidence="1 2">Jena</strain>
    </source>
</reference>
<dbReference type="InParanoid" id="A0A2P6NII3"/>